<keyword evidence="5 6" id="KW-0472">Membrane</keyword>
<dbReference type="KEGG" id="nwa:Nwat_0444"/>
<comment type="subcellular location">
    <subcellularLocation>
        <location evidence="1">Cell membrane</location>
        <topology evidence="1">Multi-pass membrane protein</topology>
    </subcellularLocation>
</comment>
<feature type="transmembrane region" description="Helical" evidence="6">
    <location>
        <begin position="327"/>
        <end position="343"/>
    </location>
</feature>
<dbReference type="Pfam" id="PF00753">
    <property type="entry name" value="Lactamase_B"/>
    <property type="match status" value="1"/>
</dbReference>
<dbReference type="Proteomes" id="UP000000393">
    <property type="component" value="Chromosome"/>
</dbReference>
<dbReference type="eggNOG" id="COG0658">
    <property type="taxonomic scope" value="Bacteria"/>
</dbReference>
<feature type="transmembrane region" description="Helical" evidence="6">
    <location>
        <begin position="303"/>
        <end position="320"/>
    </location>
</feature>
<name>D8KA94_NITWC</name>
<feature type="transmembrane region" description="Helical" evidence="6">
    <location>
        <begin position="244"/>
        <end position="263"/>
    </location>
</feature>
<proteinExistence type="predicted"/>
<evidence type="ECO:0000259" key="7">
    <source>
        <dbReference type="SMART" id="SM00849"/>
    </source>
</evidence>
<feature type="transmembrane region" description="Helical" evidence="6">
    <location>
        <begin position="7"/>
        <end position="24"/>
    </location>
</feature>
<dbReference type="CDD" id="cd07731">
    <property type="entry name" value="ComA-like_MBL-fold"/>
    <property type="match status" value="1"/>
</dbReference>
<evidence type="ECO:0000256" key="3">
    <source>
        <dbReference type="ARBA" id="ARBA00022692"/>
    </source>
</evidence>
<dbReference type="Gene3D" id="3.60.15.10">
    <property type="entry name" value="Ribonuclease Z/Hydroxyacylglutathione hydrolase-like"/>
    <property type="match status" value="1"/>
</dbReference>
<evidence type="ECO:0000313" key="9">
    <source>
        <dbReference type="Proteomes" id="UP000000393"/>
    </source>
</evidence>
<dbReference type="PANTHER" id="PTHR30619">
    <property type="entry name" value="DNA INTERNALIZATION/COMPETENCE PROTEIN COMEC/REC2"/>
    <property type="match status" value="1"/>
</dbReference>
<gene>
    <name evidence="8" type="ordered locus">Nwat_0444</name>
</gene>
<dbReference type="InterPro" id="IPR004797">
    <property type="entry name" value="Competence_ComEC/Rec2"/>
</dbReference>
<feature type="transmembrane region" description="Helical" evidence="6">
    <location>
        <begin position="52"/>
        <end position="70"/>
    </location>
</feature>
<evidence type="ECO:0000256" key="5">
    <source>
        <dbReference type="ARBA" id="ARBA00023136"/>
    </source>
</evidence>
<feature type="domain" description="Metallo-beta-lactamase" evidence="7">
    <location>
        <begin position="541"/>
        <end position="727"/>
    </location>
</feature>
<keyword evidence="9" id="KW-1185">Reference proteome</keyword>
<dbReference type="SUPFAM" id="SSF56281">
    <property type="entry name" value="Metallo-hydrolase/oxidoreductase"/>
    <property type="match status" value="1"/>
</dbReference>
<dbReference type="NCBIfam" id="TIGR00360">
    <property type="entry name" value="ComEC_N-term"/>
    <property type="match status" value="1"/>
</dbReference>
<evidence type="ECO:0000256" key="1">
    <source>
        <dbReference type="ARBA" id="ARBA00004651"/>
    </source>
</evidence>
<keyword evidence="4 6" id="KW-1133">Transmembrane helix</keyword>
<dbReference type="eggNOG" id="COG2333">
    <property type="taxonomic scope" value="Bacteria"/>
</dbReference>
<feature type="transmembrane region" description="Helical" evidence="6">
    <location>
        <begin position="275"/>
        <end position="297"/>
    </location>
</feature>
<dbReference type="EMBL" id="CP002086">
    <property type="protein sequence ID" value="ADJ27409.1"/>
    <property type="molecule type" value="Genomic_DNA"/>
</dbReference>
<evidence type="ECO:0000256" key="2">
    <source>
        <dbReference type="ARBA" id="ARBA00022475"/>
    </source>
</evidence>
<dbReference type="InterPro" id="IPR025405">
    <property type="entry name" value="DUF4131"/>
</dbReference>
<reference evidence="8 9" key="1">
    <citation type="submission" date="2010-06" db="EMBL/GenBank/DDBJ databases">
        <title>Complete sequence of chromosome of Nitrosococcus watsoni C-113.</title>
        <authorList>
            <consortium name="US DOE Joint Genome Institute"/>
            <person name="Lucas S."/>
            <person name="Copeland A."/>
            <person name="Lapidus A."/>
            <person name="Cheng J.-F."/>
            <person name="Bruce D."/>
            <person name="Goodwin L."/>
            <person name="Pitluck S."/>
            <person name="Malfatti S.A."/>
            <person name="Chain P.S.G."/>
            <person name="Land M."/>
            <person name="Hauser L."/>
            <person name="Kyrpides N."/>
            <person name="Ivanova N."/>
            <person name="Cambell M.A."/>
            <person name="Heidelberg J.F."/>
            <person name="Klotz M.G."/>
            <person name="Woyke T."/>
        </authorList>
    </citation>
    <scope>NUCLEOTIDE SEQUENCE [LARGE SCALE GENOMIC DNA]</scope>
    <source>
        <strain evidence="8 9">C-113</strain>
    </source>
</reference>
<dbReference type="RefSeq" id="WP_013219519.1">
    <property type="nucleotide sequence ID" value="NC_014315.1"/>
</dbReference>
<sequence>MIGIPNMLLNALAFLTGIVILQQLPLLPDPTWSLLLLILIPWVLFQQRLRPLLLFVIGFLWALFRADVLLSQELPLALEGQDILLEGTVDSIPEILDHSLRFAFAPQRIIFKSQTWQGPQRIRLSWYRPPSLKLKAGDRWQLLVRLKRPRGFMNPGGFDYEGWLFRQGFRATGYVRSATANRLIESHWYHHPLDRARQYLLEHMTPLLADSPQRGLVQALTLGERGAITPQQWQVLERTGTNHLVAISGLHIGLLAGLAYFLGRRLWSLQATNTLTLPAPQAAAIGAIISALLYAALAGFSIPTQRALIMVGVVMLAVLVKRPVHPLRTLAFALILVLIWDPLSALAPGFWLSFGAVAVLMMGMTGLRPLPHAKTLGFSIVPYYLGHLWRQWGKAQWIVAIGLAPFLLYYFQRLSLIAPVTNLVAVPWMGFLVVPPLLLGALLLIPFPLLGKALINLSDYLLALLWSVLVWCAEPPAAQWEHTSPPLWLFLPAILGSLLLLAPRGLPGRWLGLLALLPLLLAPPPRPAQGALWFTLLDVGQGLAAVARTRHHALVFDAGPRYSERFNTGEGVVAPFLRSQNINTIDTLVISHGDNDHLGGVAGLLRHLPAKQILTSAPEQLPWTHPKSCIRGQQWRWDGVDFHILHPPSTVGRGNNHSCVLLITSGTQRILIAADIERSAEQTLLATNSDGLAATILVVPHHGSLTSSSPPFIAAVNPKHALFSAGYRNRWGFPKPAIMQRYLQQGAKLWSTAQHGAITFHLDQSSLGKPETFRQSNRHYWTGN</sequence>
<evidence type="ECO:0000256" key="6">
    <source>
        <dbReference type="SAM" id="Phobius"/>
    </source>
</evidence>
<feature type="transmembrane region" description="Helical" evidence="6">
    <location>
        <begin position="424"/>
        <end position="445"/>
    </location>
</feature>
<dbReference type="AlphaFoldDB" id="D8KA94"/>
<feature type="transmembrane region" description="Helical" evidence="6">
    <location>
        <begin position="395"/>
        <end position="412"/>
    </location>
</feature>
<dbReference type="InterPro" id="IPR036866">
    <property type="entry name" value="RibonucZ/Hydroxyglut_hydro"/>
</dbReference>
<dbReference type="Pfam" id="PF13567">
    <property type="entry name" value="DUF4131"/>
    <property type="match status" value="1"/>
</dbReference>
<dbReference type="SMART" id="SM00849">
    <property type="entry name" value="Lactamase_B"/>
    <property type="match status" value="1"/>
</dbReference>
<dbReference type="Pfam" id="PF03772">
    <property type="entry name" value="Competence"/>
    <property type="match status" value="1"/>
</dbReference>
<feature type="transmembrane region" description="Helical" evidence="6">
    <location>
        <begin position="30"/>
        <end position="45"/>
    </location>
</feature>
<dbReference type="InterPro" id="IPR001279">
    <property type="entry name" value="Metallo-B-lactamas"/>
</dbReference>
<dbReference type="STRING" id="105559.Nwat_0444"/>
<keyword evidence="3 6" id="KW-0812">Transmembrane</keyword>
<dbReference type="NCBIfam" id="TIGR00361">
    <property type="entry name" value="ComEC_Rec2"/>
    <property type="match status" value="1"/>
</dbReference>
<evidence type="ECO:0000313" key="8">
    <source>
        <dbReference type="EMBL" id="ADJ27409.1"/>
    </source>
</evidence>
<dbReference type="InterPro" id="IPR052159">
    <property type="entry name" value="Competence_DNA_uptake"/>
</dbReference>
<accession>D8KA94</accession>
<dbReference type="HOGENOM" id="CLU_010363_3_0_6"/>
<dbReference type="PANTHER" id="PTHR30619:SF1">
    <property type="entry name" value="RECOMBINATION PROTEIN 2"/>
    <property type="match status" value="1"/>
</dbReference>
<organism evidence="8 9">
    <name type="scientific">Nitrosococcus watsoni (strain C-113)</name>
    <dbReference type="NCBI Taxonomy" id="105559"/>
    <lineage>
        <taxon>Bacteria</taxon>
        <taxon>Pseudomonadati</taxon>
        <taxon>Pseudomonadota</taxon>
        <taxon>Gammaproteobacteria</taxon>
        <taxon>Chromatiales</taxon>
        <taxon>Chromatiaceae</taxon>
        <taxon>Nitrosococcus</taxon>
    </lineage>
</organism>
<evidence type="ECO:0000256" key="4">
    <source>
        <dbReference type="ARBA" id="ARBA00022989"/>
    </source>
</evidence>
<dbReference type="InterPro" id="IPR035681">
    <property type="entry name" value="ComA-like_MBL"/>
</dbReference>
<keyword evidence="2" id="KW-1003">Cell membrane</keyword>
<protein>
    <submittedName>
        <fullName evidence="8">DNA internalization-related competence protein ComEC/Rec2</fullName>
    </submittedName>
</protein>
<dbReference type="GO" id="GO:0005886">
    <property type="term" value="C:plasma membrane"/>
    <property type="evidence" value="ECO:0007669"/>
    <property type="project" value="UniProtKB-SubCell"/>
</dbReference>
<dbReference type="OrthoDB" id="9761531at2"/>
<dbReference type="GO" id="GO:0030420">
    <property type="term" value="P:establishment of competence for transformation"/>
    <property type="evidence" value="ECO:0007669"/>
    <property type="project" value="InterPro"/>
</dbReference>
<dbReference type="InterPro" id="IPR004477">
    <property type="entry name" value="ComEC_N"/>
</dbReference>